<sequence length="171" mass="19409">MKNVLPGKQAPQLTVQTTKGVEWNLVNEKPENFTMVVFYRGIHCPVCKKYLTELNSKIEEFRDRGIEVICISANTEELAKKTVASWDIDQLNIGYGLLTEDARKWDLYISEGINDKEPEAFFEPGLFLIKPDNSVYAASIQSMPFARPEFDAILKAVDFVLDKNYPARGEA</sequence>
<dbReference type="AlphaFoldDB" id="A0A9X2CPX5"/>
<comment type="caution">
    <text evidence="2">The sequence shown here is derived from an EMBL/GenBank/DDBJ whole genome shotgun (WGS) entry which is preliminary data.</text>
</comment>
<dbReference type="GO" id="GO:0016491">
    <property type="term" value="F:oxidoreductase activity"/>
    <property type="evidence" value="ECO:0007669"/>
    <property type="project" value="InterPro"/>
</dbReference>
<dbReference type="Pfam" id="PF00578">
    <property type="entry name" value="AhpC-TSA"/>
    <property type="match status" value="1"/>
</dbReference>
<evidence type="ECO:0000313" key="3">
    <source>
        <dbReference type="Proteomes" id="UP001139521"/>
    </source>
</evidence>
<dbReference type="EMBL" id="JAKHSK010000011">
    <property type="protein sequence ID" value="MCL6218537.1"/>
    <property type="molecule type" value="Genomic_DNA"/>
</dbReference>
<proteinExistence type="predicted"/>
<evidence type="ECO:0000259" key="1">
    <source>
        <dbReference type="PROSITE" id="PS51352"/>
    </source>
</evidence>
<evidence type="ECO:0000313" key="2">
    <source>
        <dbReference type="EMBL" id="MCL6218537.1"/>
    </source>
</evidence>
<dbReference type="Gene3D" id="3.40.30.10">
    <property type="entry name" value="Glutaredoxin"/>
    <property type="match status" value="1"/>
</dbReference>
<dbReference type="GO" id="GO:0016209">
    <property type="term" value="F:antioxidant activity"/>
    <property type="evidence" value="ECO:0007669"/>
    <property type="project" value="InterPro"/>
</dbReference>
<accession>A0A9X2CPX5</accession>
<name>A0A9X2CPX5_9FLAO</name>
<dbReference type="InterPro" id="IPR013766">
    <property type="entry name" value="Thioredoxin_domain"/>
</dbReference>
<feature type="domain" description="Thioredoxin" evidence="1">
    <location>
        <begin position="4"/>
        <end position="162"/>
    </location>
</feature>
<protein>
    <submittedName>
        <fullName evidence="2">Redoxin domain-containing protein</fullName>
    </submittedName>
</protein>
<dbReference type="SUPFAM" id="SSF52833">
    <property type="entry name" value="Thioredoxin-like"/>
    <property type="match status" value="1"/>
</dbReference>
<dbReference type="InterPro" id="IPR000866">
    <property type="entry name" value="AhpC/TSA"/>
</dbReference>
<dbReference type="InterPro" id="IPR036249">
    <property type="entry name" value="Thioredoxin-like_sf"/>
</dbReference>
<dbReference type="RefSeq" id="WP_249601431.1">
    <property type="nucleotide sequence ID" value="NZ_JAKHSK010000011.1"/>
</dbReference>
<organism evidence="2 3">
    <name type="scientific">Zunongwangia pacifica</name>
    <dbReference type="NCBI Taxonomy" id="2911062"/>
    <lineage>
        <taxon>Bacteria</taxon>
        <taxon>Pseudomonadati</taxon>
        <taxon>Bacteroidota</taxon>
        <taxon>Flavobacteriia</taxon>
        <taxon>Flavobacteriales</taxon>
        <taxon>Flavobacteriaceae</taxon>
        <taxon>Zunongwangia</taxon>
    </lineage>
</organism>
<keyword evidence="3" id="KW-1185">Reference proteome</keyword>
<dbReference type="PROSITE" id="PS51352">
    <property type="entry name" value="THIOREDOXIN_2"/>
    <property type="match status" value="1"/>
</dbReference>
<gene>
    <name evidence="2" type="ORF">L1967_09530</name>
</gene>
<dbReference type="Proteomes" id="UP001139521">
    <property type="component" value="Unassembled WGS sequence"/>
</dbReference>
<reference evidence="2" key="1">
    <citation type="submission" date="2022-01" db="EMBL/GenBank/DDBJ databases">
        <title>Genome sequencing of Zunongwangia sp. M21534 genome.</title>
        <authorList>
            <person name="Chen Y."/>
            <person name="Dong C."/>
            <person name="Shao Z."/>
        </authorList>
    </citation>
    <scope>NUCLEOTIDE SEQUENCE</scope>
    <source>
        <strain evidence="2">MCCC M21534</strain>
    </source>
</reference>